<dbReference type="Pfam" id="PF02785">
    <property type="entry name" value="Biotin_carb_C"/>
    <property type="match status" value="1"/>
</dbReference>
<dbReference type="InterPro" id="IPR011761">
    <property type="entry name" value="ATP-grasp"/>
</dbReference>
<feature type="domain" description="Biotin carboxylation" evidence="10">
    <location>
        <begin position="1"/>
        <end position="447"/>
    </location>
</feature>
<dbReference type="SUPFAM" id="SSF56059">
    <property type="entry name" value="Glutathione synthetase ATP-binding domain-like"/>
    <property type="match status" value="1"/>
</dbReference>
<dbReference type="Proteomes" id="UP000556436">
    <property type="component" value="Unassembled WGS sequence"/>
</dbReference>
<dbReference type="PANTHER" id="PTHR48095">
    <property type="entry name" value="PYRUVATE CARBOXYLASE SUBUNIT A"/>
    <property type="match status" value="1"/>
</dbReference>
<evidence type="ECO:0000313" key="12">
    <source>
        <dbReference type="Proteomes" id="UP000556436"/>
    </source>
</evidence>
<dbReference type="SMART" id="SM00878">
    <property type="entry name" value="Biotin_carb_C"/>
    <property type="match status" value="1"/>
</dbReference>
<comment type="caution">
    <text evidence="11">The sequence shown here is derived from an EMBL/GenBank/DDBJ whole genome shotgun (WGS) entry which is preliminary data.</text>
</comment>
<feature type="domain" description="ATP-grasp" evidence="9">
    <location>
        <begin position="120"/>
        <end position="316"/>
    </location>
</feature>
<dbReference type="PROSITE" id="PS50979">
    <property type="entry name" value="BC"/>
    <property type="match status" value="1"/>
</dbReference>
<keyword evidence="12" id="KW-1185">Reference proteome</keyword>
<dbReference type="InterPro" id="IPR011054">
    <property type="entry name" value="Rudment_hybrid_motif"/>
</dbReference>
<proteinExistence type="predicted"/>
<dbReference type="PROSITE" id="PS50975">
    <property type="entry name" value="ATP_GRASP"/>
    <property type="match status" value="1"/>
</dbReference>
<evidence type="ECO:0000256" key="6">
    <source>
        <dbReference type="ARBA" id="ARBA00023267"/>
    </source>
</evidence>
<dbReference type="AlphaFoldDB" id="A0A7W7LF94"/>
<reference evidence="11 12" key="1">
    <citation type="submission" date="2020-08" db="EMBL/GenBank/DDBJ databases">
        <title>Genomic Encyclopedia of Type Strains, Phase III (KMG-III): the genomes of soil and plant-associated and newly described type strains.</title>
        <authorList>
            <person name="Whitman W."/>
        </authorList>
    </citation>
    <scope>NUCLEOTIDE SEQUENCE [LARGE SCALE GENOMIC DNA]</scope>
    <source>
        <strain evidence="11 12">CECT 3265</strain>
    </source>
</reference>
<dbReference type="InterPro" id="IPR016185">
    <property type="entry name" value="PreATP-grasp_dom_sf"/>
</dbReference>
<evidence type="ECO:0000256" key="7">
    <source>
        <dbReference type="ARBA" id="ARBA00048600"/>
    </source>
</evidence>
<dbReference type="EC" id="6.3.4.14" evidence="2"/>
<evidence type="ECO:0000259" key="9">
    <source>
        <dbReference type="PROSITE" id="PS50975"/>
    </source>
</evidence>
<dbReference type="InterPro" id="IPR005482">
    <property type="entry name" value="Biotin_COase_C"/>
</dbReference>
<dbReference type="EMBL" id="JACHJG010000011">
    <property type="protein sequence ID" value="MBB4888862.1"/>
    <property type="molecule type" value="Genomic_DNA"/>
</dbReference>
<dbReference type="InterPro" id="IPR005479">
    <property type="entry name" value="CPAse_ATP-bd"/>
</dbReference>
<dbReference type="GO" id="GO:0004075">
    <property type="term" value="F:biotin carboxylase activity"/>
    <property type="evidence" value="ECO:0007669"/>
    <property type="project" value="UniProtKB-EC"/>
</dbReference>
<comment type="catalytic activity">
    <reaction evidence="7">
        <text>N(6)-biotinyl-L-lysyl-[protein] + hydrogencarbonate + ATP = N(6)-carboxybiotinyl-L-lysyl-[protein] + ADP + phosphate + H(+)</text>
        <dbReference type="Rhea" id="RHEA:13501"/>
        <dbReference type="Rhea" id="RHEA-COMP:10505"/>
        <dbReference type="Rhea" id="RHEA-COMP:10506"/>
        <dbReference type="ChEBI" id="CHEBI:15378"/>
        <dbReference type="ChEBI" id="CHEBI:17544"/>
        <dbReference type="ChEBI" id="CHEBI:30616"/>
        <dbReference type="ChEBI" id="CHEBI:43474"/>
        <dbReference type="ChEBI" id="CHEBI:83144"/>
        <dbReference type="ChEBI" id="CHEBI:83145"/>
        <dbReference type="ChEBI" id="CHEBI:456216"/>
        <dbReference type="EC" id="6.3.4.14"/>
    </reaction>
</comment>
<evidence type="ECO:0000256" key="4">
    <source>
        <dbReference type="ARBA" id="ARBA00022741"/>
    </source>
</evidence>
<dbReference type="GO" id="GO:0046872">
    <property type="term" value="F:metal ion binding"/>
    <property type="evidence" value="ECO:0007669"/>
    <property type="project" value="InterPro"/>
</dbReference>
<comment type="function">
    <text evidence="1">This protein is a component of the acetyl coenzyme A carboxylase complex; first, biotin carboxylase catalyzes the carboxylation of the carrier protein and then the transcarboxylase transfers the carboxyl group to form malonyl-CoA.</text>
</comment>
<dbReference type="PROSITE" id="PS00866">
    <property type="entry name" value="CPSASE_1"/>
    <property type="match status" value="1"/>
</dbReference>
<dbReference type="Pfam" id="PF02786">
    <property type="entry name" value="CPSase_L_D2"/>
    <property type="match status" value="1"/>
</dbReference>
<accession>A0A7W7LF94</accession>
<name>A0A7W7LF94_STRNE</name>
<dbReference type="PANTHER" id="PTHR48095:SF2">
    <property type="entry name" value="BIOTIN CARBOXYLASE, CHLOROPLASTIC"/>
    <property type="match status" value="1"/>
</dbReference>
<gene>
    <name evidence="11" type="ORF">FHS38_004937</name>
</gene>
<dbReference type="GO" id="GO:0005524">
    <property type="term" value="F:ATP binding"/>
    <property type="evidence" value="ECO:0007669"/>
    <property type="project" value="UniProtKB-UniRule"/>
</dbReference>
<dbReference type="Pfam" id="PF00289">
    <property type="entry name" value="Biotin_carb_N"/>
    <property type="match status" value="1"/>
</dbReference>
<dbReference type="InterPro" id="IPR011764">
    <property type="entry name" value="Biotin_carboxylation_dom"/>
</dbReference>
<dbReference type="SUPFAM" id="SSF51246">
    <property type="entry name" value="Rudiment single hybrid motif"/>
    <property type="match status" value="1"/>
</dbReference>
<evidence type="ECO:0000256" key="8">
    <source>
        <dbReference type="PROSITE-ProRule" id="PRU00409"/>
    </source>
</evidence>
<keyword evidence="5 8" id="KW-0067">ATP-binding</keyword>
<sequence>MFKKVLIANRGEIAVRVARACRELDVRSVAVYSTPDRDSAVVRLADEAIRIGPAAPAKSYLNAAAVLEAAAQSGADAIHPGYGFLSESPDFADACLAQGITLIGPPASVMARLGDKTSARALMRGAGLPLLPGSVEALDPHAAEDLARRIGFPVIVKAAAGGGGRGMTVVDDADRFADEYRRTQSTAQMLFGDGRVYVEKYLPKARHVEVQVLCDGHGNAVHLGERDCTVQRRHQKLVEETPAPALPEGLAERMGRSAVEGALAVGYTGVGTFEFLLAPDGSFYFMEVNCRIQVEHPVTEMVTGVDLVQQQLKVAAGNELELSQADIGLRGVAIECRINAEDPAAGFVPAPGPVERLVVPGGPFVRVDTHVRQGDVIPPHYDSLLAKLVVWAPRREEAIARMLRALDEFEVSGPGIKTTRTFLAEVLSHPRFRTAEHSTSLVDDLLSGKL</sequence>
<keyword evidence="3 11" id="KW-0436">Ligase</keyword>
<organism evidence="11 12">
    <name type="scientific">Streptomyces netropsis</name>
    <name type="common">Streptoverticillium netropsis</name>
    <dbReference type="NCBI Taxonomy" id="55404"/>
    <lineage>
        <taxon>Bacteria</taxon>
        <taxon>Bacillati</taxon>
        <taxon>Actinomycetota</taxon>
        <taxon>Actinomycetes</taxon>
        <taxon>Kitasatosporales</taxon>
        <taxon>Streptomycetaceae</taxon>
        <taxon>Streptomyces</taxon>
    </lineage>
</organism>
<evidence type="ECO:0000256" key="2">
    <source>
        <dbReference type="ARBA" id="ARBA00013263"/>
    </source>
</evidence>
<evidence type="ECO:0000256" key="5">
    <source>
        <dbReference type="ARBA" id="ARBA00022840"/>
    </source>
</evidence>
<dbReference type="InterPro" id="IPR005481">
    <property type="entry name" value="BC-like_N"/>
</dbReference>
<dbReference type="NCBIfam" id="NF006367">
    <property type="entry name" value="PRK08591.1"/>
    <property type="match status" value="1"/>
</dbReference>
<keyword evidence="4 8" id="KW-0547">Nucleotide-binding</keyword>
<dbReference type="FunFam" id="3.40.50.20:FF:000010">
    <property type="entry name" value="Propionyl-CoA carboxylase subunit alpha"/>
    <property type="match status" value="1"/>
</dbReference>
<evidence type="ECO:0000313" key="11">
    <source>
        <dbReference type="EMBL" id="MBB4888862.1"/>
    </source>
</evidence>
<evidence type="ECO:0000256" key="1">
    <source>
        <dbReference type="ARBA" id="ARBA00003761"/>
    </source>
</evidence>
<dbReference type="RefSeq" id="WP_184736806.1">
    <property type="nucleotide sequence ID" value="NZ_BMRW01000002.1"/>
</dbReference>
<keyword evidence="6" id="KW-0092">Biotin</keyword>
<dbReference type="SUPFAM" id="SSF52440">
    <property type="entry name" value="PreATP-grasp domain"/>
    <property type="match status" value="1"/>
</dbReference>
<evidence type="ECO:0000259" key="10">
    <source>
        <dbReference type="PROSITE" id="PS50979"/>
    </source>
</evidence>
<evidence type="ECO:0000256" key="3">
    <source>
        <dbReference type="ARBA" id="ARBA00022598"/>
    </source>
</evidence>
<dbReference type="InterPro" id="IPR051602">
    <property type="entry name" value="ACC_Biotin_Carboxylase"/>
</dbReference>
<dbReference type="Gene3D" id="3.30.470.20">
    <property type="entry name" value="ATP-grasp fold, B domain"/>
    <property type="match status" value="1"/>
</dbReference>
<protein>
    <recommendedName>
        <fullName evidence="2">biotin carboxylase</fullName>
        <ecNumber evidence="2">6.3.4.14</ecNumber>
    </recommendedName>
</protein>